<reference evidence="2" key="1">
    <citation type="journal article" date="2023" name="Front. Plant Sci.">
        <title>Chromosomal-level genome assembly of Melastoma candidum provides insights into trichome evolution.</title>
        <authorList>
            <person name="Zhong Y."/>
            <person name="Wu W."/>
            <person name="Sun C."/>
            <person name="Zou P."/>
            <person name="Liu Y."/>
            <person name="Dai S."/>
            <person name="Zhou R."/>
        </authorList>
    </citation>
    <scope>NUCLEOTIDE SEQUENCE [LARGE SCALE GENOMIC DNA]</scope>
</reference>
<sequence length="348" mass="40086">MVGVPVLAKRLMQIQATIVAKCMPDIVNKINQKLNVNVAQLQTMPKNLSSIAEAMTAFMQIMGLAKDSLRKILLRGEFDEYSEDKEMHCTAHLVEMLDKYFDKLQKCRESDFAKDFLLEELEIERIQSMPVEFESSAWDYIASVVLRVMIHHWEVYPQLQNATRRAVQTLMAKVKERAIGRVVEIIQMEKYADFTCNPEYMVEWTRLMEMHAEFIKSIDNPMERSELVLEGTGLVNLVKLRERRHLARQAFDLRMRMVAYWRTALRRLVDTVALHLLFTVQGLVNEGMVEVMSQVVGPLGGGLQMMMEETPAVAAKREKLKKSISLLKESKEVVAQIMDKVSKADMEK</sequence>
<keyword evidence="2" id="KW-1185">Reference proteome</keyword>
<dbReference type="Proteomes" id="UP001057402">
    <property type="component" value="Chromosome 5"/>
</dbReference>
<protein>
    <submittedName>
        <fullName evidence="1">Uncharacterized protein</fullName>
    </submittedName>
</protein>
<comment type="caution">
    <text evidence="1">The sequence shown here is derived from an EMBL/GenBank/DDBJ whole genome shotgun (WGS) entry which is preliminary data.</text>
</comment>
<proteinExistence type="predicted"/>
<name>A0ACB9QUV9_9MYRT</name>
<organism evidence="1 2">
    <name type="scientific">Melastoma candidum</name>
    <dbReference type="NCBI Taxonomy" id="119954"/>
    <lineage>
        <taxon>Eukaryota</taxon>
        <taxon>Viridiplantae</taxon>
        <taxon>Streptophyta</taxon>
        <taxon>Embryophyta</taxon>
        <taxon>Tracheophyta</taxon>
        <taxon>Spermatophyta</taxon>
        <taxon>Magnoliopsida</taxon>
        <taxon>eudicotyledons</taxon>
        <taxon>Gunneridae</taxon>
        <taxon>Pentapetalae</taxon>
        <taxon>rosids</taxon>
        <taxon>malvids</taxon>
        <taxon>Myrtales</taxon>
        <taxon>Melastomataceae</taxon>
        <taxon>Melastomatoideae</taxon>
        <taxon>Melastomateae</taxon>
        <taxon>Melastoma</taxon>
    </lineage>
</organism>
<gene>
    <name evidence="1" type="ORF">MLD38_017785</name>
</gene>
<evidence type="ECO:0000313" key="1">
    <source>
        <dbReference type="EMBL" id="KAI4369336.1"/>
    </source>
</evidence>
<evidence type="ECO:0000313" key="2">
    <source>
        <dbReference type="Proteomes" id="UP001057402"/>
    </source>
</evidence>
<dbReference type="EMBL" id="CM042884">
    <property type="protein sequence ID" value="KAI4369336.1"/>
    <property type="molecule type" value="Genomic_DNA"/>
</dbReference>
<accession>A0ACB9QUV9</accession>